<name>A0A9Q1KW42_9CARY</name>
<accession>A0A9Q1KW42</accession>
<dbReference type="PANTHER" id="PTHR21109">
    <property type="entry name" value="MITOCHONDRIAL 28S RIBOSOMAL PROTEIN S21"/>
    <property type="match status" value="1"/>
</dbReference>
<dbReference type="Pfam" id="PF01165">
    <property type="entry name" value="Ribosomal_S21"/>
    <property type="match status" value="1"/>
</dbReference>
<dbReference type="Gene3D" id="1.20.5.1150">
    <property type="entry name" value="Ribosomal protein S8"/>
    <property type="match status" value="1"/>
</dbReference>
<sequence>MAISALSSSLLSFLSPSTPTSKTHCQSPHKSKTHLGFPLFSPSISLYTQKNPRTNRKGGLTITSMGKAINVQIAVEEDEPEDSIINRFNRAVLKAGVFQESRRRRYFESRQERKKRKAREAMRRNRRRRFPPRTFEEENAEELAGRAAKEEDEYDLEADNWELPEGVFPY</sequence>
<feature type="region of interest" description="Disordered" evidence="4">
    <location>
        <begin position="108"/>
        <end position="155"/>
    </location>
</feature>
<keyword evidence="6" id="KW-1185">Reference proteome</keyword>
<evidence type="ECO:0008006" key="7">
    <source>
        <dbReference type="Google" id="ProtNLM"/>
    </source>
</evidence>
<evidence type="ECO:0000313" key="5">
    <source>
        <dbReference type="EMBL" id="KAJ8450637.1"/>
    </source>
</evidence>
<evidence type="ECO:0000256" key="3">
    <source>
        <dbReference type="ARBA" id="ARBA00023274"/>
    </source>
</evidence>
<evidence type="ECO:0000256" key="1">
    <source>
        <dbReference type="ARBA" id="ARBA00006640"/>
    </source>
</evidence>
<dbReference type="GO" id="GO:1990904">
    <property type="term" value="C:ribonucleoprotein complex"/>
    <property type="evidence" value="ECO:0007669"/>
    <property type="project" value="UniProtKB-KW"/>
</dbReference>
<organism evidence="5 6">
    <name type="scientific">Carnegiea gigantea</name>
    <dbReference type="NCBI Taxonomy" id="171969"/>
    <lineage>
        <taxon>Eukaryota</taxon>
        <taxon>Viridiplantae</taxon>
        <taxon>Streptophyta</taxon>
        <taxon>Embryophyta</taxon>
        <taxon>Tracheophyta</taxon>
        <taxon>Spermatophyta</taxon>
        <taxon>Magnoliopsida</taxon>
        <taxon>eudicotyledons</taxon>
        <taxon>Gunneridae</taxon>
        <taxon>Pentapetalae</taxon>
        <taxon>Caryophyllales</taxon>
        <taxon>Cactineae</taxon>
        <taxon>Cactaceae</taxon>
        <taxon>Cactoideae</taxon>
        <taxon>Echinocereeae</taxon>
        <taxon>Carnegiea</taxon>
    </lineage>
</organism>
<dbReference type="PANTHER" id="PTHR21109:SF0">
    <property type="entry name" value="SMALL RIBOSOMAL SUBUNIT PROTEIN BS21M"/>
    <property type="match status" value="1"/>
</dbReference>
<dbReference type="AlphaFoldDB" id="A0A9Q1KW42"/>
<dbReference type="GO" id="GO:0006412">
    <property type="term" value="P:translation"/>
    <property type="evidence" value="ECO:0007669"/>
    <property type="project" value="InterPro"/>
</dbReference>
<dbReference type="PRINTS" id="PR00976">
    <property type="entry name" value="RIBOSOMALS21"/>
</dbReference>
<evidence type="ECO:0000256" key="4">
    <source>
        <dbReference type="SAM" id="MobiDB-lite"/>
    </source>
</evidence>
<keyword evidence="2" id="KW-0689">Ribosomal protein</keyword>
<comment type="similarity">
    <text evidence="1">Belongs to the bacterial ribosomal protein bS21 family.</text>
</comment>
<keyword evidence="3" id="KW-0687">Ribonucleoprotein</keyword>
<dbReference type="Proteomes" id="UP001153076">
    <property type="component" value="Unassembled WGS sequence"/>
</dbReference>
<proteinExistence type="inferred from homology"/>
<dbReference type="NCBIfam" id="TIGR00030">
    <property type="entry name" value="S21p"/>
    <property type="match status" value="1"/>
</dbReference>
<dbReference type="HAMAP" id="MF_00358">
    <property type="entry name" value="Ribosomal_bS21"/>
    <property type="match status" value="1"/>
</dbReference>
<dbReference type="InterPro" id="IPR001911">
    <property type="entry name" value="Ribosomal_bS21"/>
</dbReference>
<protein>
    <recommendedName>
        <fullName evidence="7">Ribosomal protein S21</fullName>
    </recommendedName>
</protein>
<dbReference type="GO" id="GO:0003735">
    <property type="term" value="F:structural constituent of ribosome"/>
    <property type="evidence" value="ECO:0007669"/>
    <property type="project" value="InterPro"/>
</dbReference>
<dbReference type="InterPro" id="IPR038380">
    <property type="entry name" value="Ribosomal_bS21_sf"/>
</dbReference>
<dbReference type="OrthoDB" id="785538at2759"/>
<comment type="caution">
    <text evidence="5">The sequence shown here is derived from an EMBL/GenBank/DDBJ whole genome shotgun (WGS) entry which is preliminary data.</text>
</comment>
<evidence type="ECO:0000313" key="6">
    <source>
        <dbReference type="Proteomes" id="UP001153076"/>
    </source>
</evidence>
<dbReference type="GO" id="GO:0005840">
    <property type="term" value="C:ribosome"/>
    <property type="evidence" value="ECO:0007669"/>
    <property type="project" value="UniProtKB-KW"/>
</dbReference>
<evidence type="ECO:0000256" key="2">
    <source>
        <dbReference type="ARBA" id="ARBA00022980"/>
    </source>
</evidence>
<reference evidence="5" key="1">
    <citation type="submission" date="2022-04" db="EMBL/GenBank/DDBJ databases">
        <title>Carnegiea gigantea Genome sequencing and assembly v2.</title>
        <authorList>
            <person name="Copetti D."/>
            <person name="Sanderson M.J."/>
            <person name="Burquez A."/>
            <person name="Wojciechowski M.F."/>
        </authorList>
    </citation>
    <scope>NUCLEOTIDE SEQUENCE</scope>
    <source>
        <strain evidence="5">SGP5-SGP5p</strain>
        <tissue evidence="5">Aerial part</tissue>
    </source>
</reference>
<feature type="compositionally biased region" description="Basic residues" evidence="4">
    <location>
        <begin position="112"/>
        <end position="131"/>
    </location>
</feature>
<gene>
    <name evidence="5" type="ORF">Cgig2_020274</name>
</gene>
<dbReference type="EMBL" id="JAKOGI010000014">
    <property type="protein sequence ID" value="KAJ8450637.1"/>
    <property type="molecule type" value="Genomic_DNA"/>
</dbReference>